<sequence length="117" mass="12842">MNPQSEQDLQQRLEQLEREANSASAEVARSQPATPQIVQETKIAASEPSPLGQFFNWFSHLSRVSKLIVISVGAVFGIAILRAVLNLVAAVISLGVLALVLYVGYRFFVSRNTETKN</sequence>
<dbReference type="RefSeq" id="WP_039716399.1">
    <property type="nucleotide sequence ID" value="NZ_JTJC03000002.1"/>
</dbReference>
<dbReference type="Proteomes" id="UP000031532">
    <property type="component" value="Unassembled WGS sequence"/>
</dbReference>
<gene>
    <name evidence="2" type="ORF">QH73_0010945</name>
</gene>
<keyword evidence="1" id="KW-0472">Membrane</keyword>
<accession>A0A9X5I443</accession>
<keyword evidence="3" id="KW-1185">Reference proteome</keyword>
<protein>
    <submittedName>
        <fullName evidence="2">Uncharacterized protein</fullName>
    </submittedName>
</protein>
<comment type="caution">
    <text evidence="2">The sequence shown here is derived from an EMBL/GenBank/DDBJ whole genome shotgun (WGS) entry which is preliminary data.</text>
</comment>
<keyword evidence="1" id="KW-0812">Transmembrane</keyword>
<proteinExistence type="predicted"/>
<dbReference type="EMBL" id="JTJC03000002">
    <property type="protein sequence ID" value="NHC35173.1"/>
    <property type="molecule type" value="Genomic_DNA"/>
</dbReference>
<dbReference type="OrthoDB" id="517394at2"/>
<evidence type="ECO:0000256" key="1">
    <source>
        <dbReference type="SAM" id="Phobius"/>
    </source>
</evidence>
<keyword evidence="1" id="KW-1133">Transmembrane helix</keyword>
<evidence type="ECO:0000313" key="3">
    <source>
        <dbReference type="Proteomes" id="UP000031532"/>
    </source>
</evidence>
<dbReference type="AlphaFoldDB" id="A0A9X5I443"/>
<organism evidence="2 3">
    <name type="scientific">Scytonema millei VB511283</name>
    <dbReference type="NCBI Taxonomy" id="1245923"/>
    <lineage>
        <taxon>Bacteria</taxon>
        <taxon>Bacillati</taxon>
        <taxon>Cyanobacteriota</taxon>
        <taxon>Cyanophyceae</taxon>
        <taxon>Nostocales</taxon>
        <taxon>Scytonemataceae</taxon>
        <taxon>Scytonema</taxon>
    </lineage>
</organism>
<feature type="transmembrane region" description="Helical" evidence="1">
    <location>
        <begin position="64"/>
        <end position="81"/>
    </location>
</feature>
<reference evidence="2 3" key="1">
    <citation type="journal article" date="2015" name="Genome Announc.">
        <title>Draft Genome Sequence of the Terrestrial Cyanobacterium Scytonema millei VB511283, Isolated from Eastern India.</title>
        <authorList>
            <person name="Sen D."/>
            <person name="Chandrababunaidu M.M."/>
            <person name="Singh D."/>
            <person name="Sanghi N."/>
            <person name="Ghorai A."/>
            <person name="Mishra G.P."/>
            <person name="Madduluri M."/>
            <person name="Adhikary S.P."/>
            <person name="Tripathy S."/>
        </authorList>
    </citation>
    <scope>NUCLEOTIDE SEQUENCE [LARGE SCALE GENOMIC DNA]</scope>
    <source>
        <strain evidence="2 3">VB511283</strain>
    </source>
</reference>
<evidence type="ECO:0000313" key="2">
    <source>
        <dbReference type="EMBL" id="NHC35173.1"/>
    </source>
</evidence>
<feature type="transmembrane region" description="Helical" evidence="1">
    <location>
        <begin position="87"/>
        <end position="108"/>
    </location>
</feature>
<name>A0A9X5I443_9CYAN</name>